<sequence>MWTSVFSYLTLLTAILHWQRSQAINVLGVFSVPLRSHYMAFKPLFEELAARGHRVTVISHYPNERPLKNFKDVVLGDPNPQASRTSDMCFYETMDSNILHLYNFYRHMIYITKVSRQDCKTLLTDRNVKELLSSGERFDVIFVEQFTSDCGLVFAEAHYEAPIIGITSHVLLPWTYSKLGIPFQIGSDSFYFSSAGENPSVLRKVENLILHTIFTKVGGWIAEKAIREVFNENLPGFEFDVEQLGRERMKMVFSYQHFSLTGARLLAPQLLEIAGLHIKQPKSLPDEIERFVNEAEHGVIYVSFGSNLQPHTMTIEKMKIFLDAFMKIPQKIIWKMSNEVIAVDKSKILIKKWLPQLDILCHPKVVGFISHCGMLGTSEAVHCGVPVVSMPFFGDQFSNAAAIRQSGLGRVLNFQQVDTVMLVEALTNITSNEMQEKAKKISQLWHDRPLPALDHAIYWTEYVARNPTAPHALPSKRNSYLQQSLLDVYAVFIILIVALFTVIYLLSYIPWLKQLGFLEGQKIELTGHTPYSADVTPNNFYLFPSVKNKLRGQCFSSREVAVDAFKMHALEISQSELKKCYKNWLQRMQNAYRFFEKVCIKRRHSMTAFMTDGLTYRPILGLLLFLELFIIGLMFTLDCYRPGSSTSQLLAKPTSDMLSSPHRRA</sequence>
<feature type="chain" id="PRO_5020029790" evidence="5">
    <location>
        <begin position="24"/>
        <end position="665"/>
    </location>
</feature>
<dbReference type="SUPFAM" id="SSF53756">
    <property type="entry name" value="UDP-Glycosyltransferase/glycogen phosphorylase"/>
    <property type="match status" value="1"/>
</dbReference>
<keyword evidence="4" id="KW-0472">Membrane</keyword>
<keyword evidence="5" id="KW-0732">Signal</keyword>
<dbReference type="PANTHER" id="PTHR48043:SF114">
    <property type="entry name" value="IP04436P-RELATED"/>
    <property type="match status" value="1"/>
</dbReference>
<protein>
    <submittedName>
        <fullName evidence="6">UDP-glucuronosyltransferase 2B18</fullName>
    </submittedName>
</protein>
<keyword evidence="4" id="KW-1133">Transmembrane helix</keyword>
<comment type="similarity">
    <text evidence="1">Belongs to the UDP-glycosyltransferase family.</text>
</comment>
<feature type="signal peptide" evidence="5">
    <location>
        <begin position="1"/>
        <end position="23"/>
    </location>
</feature>
<keyword evidence="2" id="KW-0328">Glycosyltransferase</keyword>
<dbReference type="PROSITE" id="PS00375">
    <property type="entry name" value="UDPGT"/>
    <property type="match status" value="1"/>
</dbReference>
<dbReference type="Gene3D" id="3.40.50.2000">
    <property type="entry name" value="Glycogen Phosphorylase B"/>
    <property type="match status" value="2"/>
</dbReference>
<dbReference type="InterPro" id="IPR050271">
    <property type="entry name" value="UDP-glycosyltransferase"/>
</dbReference>
<dbReference type="GO" id="GO:0003676">
    <property type="term" value="F:nucleic acid binding"/>
    <property type="evidence" value="ECO:0007669"/>
    <property type="project" value="InterPro"/>
</dbReference>
<name>A0A4C1YND1_EUMVA</name>
<keyword evidence="7" id="KW-1185">Reference proteome</keyword>
<comment type="caution">
    <text evidence="6">The sequence shown here is derived from an EMBL/GenBank/DDBJ whole genome shotgun (WGS) entry which is preliminary data.</text>
</comment>
<evidence type="ECO:0000256" key="3">
    <source>
        <dbReference type="ARBA" id="ARBA00022679"/>
    </source>
</evidence>
<dbReference type="Gene3D" id="3.30.420.10">
    <property type="entry name" value="Ribonuclease H-like superfamily/Ribonuclease H"/>
    <property type="match status" value="1"/>
</dbReference>
<reference evidence="6 7" key="1">
    <citation type="journal article" date="2019" name="Commun. Biol.">
        <title>The bagworm genome reveals a unique fibroin gene that provides high tensile strength.</title>
        <authorList>
            <person name="Kono N."/>
            <person name="Nakamura H."/>
            <person name="Ohtoshi R."/>
            <person name="Tomita M."/>
            <person name="Numata K."/>
            <person name="Arakawa K."/>
        </authorList>
    </citation>
    <scope>NUCLEOTIDE SEQUENCE [LARGE SCALE GENOMIC DNA]</scope>
</reference>
<dbReference type="GO" id="GO:0008194">
    <property type="term" value="F:UDP-glycosyltransferase activity"/>
    <property type="evidence" value="ECO:0007669"/>
    <property type="project" value="InterPro"/>
</dbReference>
<feature type="transmembrane region" description="Helical" evidence="4">
    <location>
        <begin position="488"/>
        <end position="512"/>
    </location>
</feature>
<dbReference type="AlphaFoldDB" id="A0A4C1YND1"/>
<evidence type="ECO:0000256" key="2">
    <source>
        <dbReference type="ARBA" id="ARBA00022676"/>
    </source>
</evidence>
<evidence type="ECO:0000256" key="5">
    <source>
        <dbReference type="SAM" id="SignalP"/>
    </source>
</evidence>
<dbReference type="InterPro" id="IPR036397">
    <property type="entry name" value="RNaseH_sf"/>
</dbReference>
<dbReference type="FunFam" id="3.40.50.2000:FF:000050">
    <property type="entry name" value="UDP-glucuronosyltransferase"/>
    <property type="match status" value="1"/>
</dbReference>
<dbReference type="InterPro" id="IPR002213">
    <property type="entry name" value="UDP_glucos_trans"/>
</dbReference>
<organism evidence="6 7">
    <name type="scientific">Eumeta variegata</name>
    <name type="common">Bagworm moth</name>
    <name type="synonym">Eumeta japonica</name>
    <dbReference type="NCBI Taxonomy" id="151549"/>
    <lineage>
        <taxon>Eukaryota</taxon>
        <taxon>Metazoa</taxon>
        <taxon>Ecdysozoa</taxon>
        <taxon>Arthropoda</taxon>
        <taxon>Hexapoda</taxon>
        <taxon>Insecta</taxon>
        <taxon>Pterygota</taxon>
        <taxon>Neoptera</taxon>
        <taxon>Endopterygota</taxon>
        <taxon>Lepidoptera</taxon>
        <taxon>Glossata</taxon>
        <taxon>Ditrysia</taxon>
        <taxon>Tineoidea</taxon>
        <taxon>Psychidae</taxon>
        <taxon>Oiketicinae</taxon>
        <taxon>Eumeta</taxon>
    </lineage>
</organism>
<gene>
    <name evidence="6" type="primary">UGT2B18</name>
    <name evidence="6" type="ORF">EVAR_74453_1</name>
</gene>
<dbReference type="InterPro" id="IPR035595">
    <property type="entry name" value="UDP_glycos_trans_CS"/>
</dbReference>
<accession>A0A4C1YND1</accession>
<dbReference type="EMBL" id="BGZK01001290">
    <property type="protein sequence ID" value="GBP76404.1"/>
    <property type="molecule type" value="Genomic_DNA"/>
</dbReference>
<feature type="transmembrane region" description="Helical" evidence="4">
    <location>
        <begin position="619"/>
        <end position="637"/>
    </location>
</feature>
<evidence type="ECO:0000313" key="6">
    <source>
        <dbReference type="EMBL" id="GBP76404.1"/>
    </source>
</evidence>
<evidence type="ECO:0000256" key="4">
    <source>
        <dbReference type="SAM" id="Phobius"/>
    </source>
</evidence>
<keyword evidence="3 6" id="KW-0808">Transferase</keyword>
<evidence type="ECO:0000313" key="7">
    <source>
        <dbReference type="Proteomes" id="UP000299102"/>
    </source>
</evidence>
<dbReference type="PANTHER" id="PTHR48043">
    <property type="entry name" value="EG:EG0003.4 PROTEIN-RELATED"/>
    <property type="match status" value="1"/>
</dbReference>
<dbReference type="CDD" id="cd03784">
    <property type="entry name" value="GT1_Gtf-like"/>
    <property type="match status" value="1"/>
</dbReference>
<evidence type="ECO:0000256" key="1">
    <source>
        <dbReference type="ARBA" id="ARBA00009995"/>
    </source>
</evidence>
<dbReference type="Pfam" id="PF00201">
    <property type="entry name" value="UDPGT"/>
    <property type="match status" value="1"/>
</dbReference>
<keyword evidence="4" id="KW-0812">Transmembrane</keyword>
<dbReference type="Proteomes" id="UP000299102">
    <property type="component" value="Unassembled WGS sequence"/>
</dbReference>
<proteinExistence type="inferred from homology"/>
<dbReference type="OrthoDB" id="5835829at2759"/>